<evidence type="ECO:0000256" key="9">
    <source>
        <dbReference type="SAM" id="Phobius"/>
    </source>
</evidence>
<dbReference type="OrthoDB" id="66620at2759"/>
<dbReference type="InterPro" id="IPR050352">
    <property type="entry name" value="ABCG_transporters"/>
</dbReference>
<feature type="compositionally biased region" description="Polar residues" evidence="8">
    <location>
        <begin position="1"/>
        <end position="11"/>
    </location>
</feature>
<dbReference type="GO" id="GO:0016887">
    <property type="term" value="F:ATP hydrolysis activity"/>
    <property type="evidence" value="ECO:0007669"/>
    <property type="project" value="InterPro"/>
</dbReference>
<evidence type="ECO:0000256" key="4">
    <source>
        <dbReference type="ARBA" id="ARBA00022741"/>
    </source>
</evidence>
<feature type="region of interest" description="Disordered" evidence="8">
    <location>
        <begin position="1"/>
        <end position="20"/>
    </location>
</feature>
<name>A0A1Z5JKM6_FISSO</name>
<feature type="transmembrane region" description="Helical" evidence="9">
    <location>
        <begin position="594"/>
        <end position="611"/>
    </location>
</feature>
<evidence type="ECO:0000256" key="1">
    <source>
        <dbReference type="ARBA" id="ARBA00004141"/>
    </source>
</evidence>
<evidence type="ECO:0000256" key="7">
    <source>
        <dbReference type="ARBA" id="ARBA00023136"/>
    </source>
</evidence>
<dbReference type="GO" id="GO:0005524">
    <property type="term" value="F:ATP binding"/>
    <property type="evidence" value="ECO:0007669"/>
    <property type="project" value="UniProtKB-KW"/>
</dbReference>
<dbReference type="InterPro" id="IPR003439">
    <property type="entry name" value="ABC_transporter-like_ATP-bd"/>
</dbReference>
<keyword evidence="3 9" id="KW-0812">Transmembrane</keyword>
<keyword evidence="4" id="KW-0547">Nucleotide-binding</keyword>
<dbReference type="Pfam" id="PF01061">
    <property type="entry name" value="ABC2_membrane"/>
    <property type="match status" value="1"/>
</dbReference>
<evidence type="ECO:0000256" key="6">
    <source>
        <dbReference type="ARBA" id="ARBA00022989"/>
    </source>
</evidence>
<dbReference type="EMBL" id="BDSP01000081">
    <property type="protein sequence ID" value="GAX14573.1"/>
    <property type="molecule type" value="Genomic_DNA"/>
</dbReference>
<keyword evidence="6 9" id="KW-1133">Transmembrane helix</keyword>
<comment type="caution">
    <text evidence="11">The sequence shown here is derived from an EMBL/GenBank/DDBJ whole genome shotgun (WGS) entry which is preliminary data.</text>
</comment>
<dbReference type="SMART" id="SM00382">
    <property type="entry name" value="AAA"/>
    <property type="match status" value="1"/>
</dbReference>
<dbReference type="InParanoid" id="A0A1Z5JKM6"/>
<feature type="domain" description="ABC transporter" evidence="10">
    <location>
        <begin position="38"/>
        <end position="288"/>
    </location>
</feature>
<dbReference type="InterPro" id="IPR013525">
    <property type="entry name" value="ABC2_TM"/>
</dbReference>
<feature type="transmembrane region" description="Helical" evidence="9">
    <location>
        <begin position="482"/>
        <end position="504"/>
    </location>
</feature>
<dbReference type="InterPro" id="IPR027417">
    <property type="entry name" value="P-loop_NTPase"/>
</dbReference>
<evidence type="ECO:0000256" key="2">
    <source>
        <dbReference type="ARBA" id="ARBA00022448"/>
    </source>
</evidence>
<dbReference type="Gene3D" id="3.40.50.300">
    <property type="entry name" value="P-loop containing nucleotide triphosphate hydrolases"/>
    <property type="match status" value="1"/>
</dbReference>
<feature type="transmembrane region" description="Helical" evidence="9">
    <location>
        <begin position="516"/>
        <end position="534"/>
    </location>
</feature>
<evidence type="ECO:0000259" key="10">
    <source>
        <dbReference type="PROSITE" id="PS50893"/>
    </source>
</evidence>
<dbReference type="GO" id="GO:0016020">
    <property type="term" value="C:membrane"/>
    <property type="evidence" value="ECO:0007669"/>
    <property type="project" value="UniProtKB-SubCell"/>
</dbReference>
<keyword evidence="7 9" id="KW-0472">Membrane</keyword>
<dbReference type="PROSITE" id="PS50893">
    <property type="entry name" value="ABC_TRANSPORTER_2"/>
    <property type="match status" value="1"/>
</dbReference>
<feature type="transmembrane region" description="Helical" evidence="9">
    <location>
        <begin position="404"/>
        <end position="428"/>
    </location>
</feature>
<evidence type="ECO:0000313" key="12">
    <source>
        <dbReference type="Proteomes" id="UP000198406"/>
    </source>
</evidence>
<comment type="subcellular location">
    <subcellularLocation>
        <location evidence="1">Membrane</location>
        <topology evidence="1">Multi-pass membrane protein</topology>
    </subcellularLocation>
</comment>
<organism evidence="11 12">
    <name type="scientific">Fistulifera solaris</name>
    <name type="common">Oleaginous diatom</name>
    <dbReference type="NCBI Taxonomy" id="1519565"/>
    <lineage>
        <taxon>Eukaryota</taxon>
        <taxon>Sar</taxon>
        <taxon>Stramenopiles</taxon>
        <taxon>Ochrophyta</taxon>
        <taxon>Bacillariophyta</taxon>
        <taxon>Bacillariophyceae</taxon>
        <taxon>Bacillariophycidae</taxon>
        <taxon>Naviculales</taxon>
        <taxon>Naviculaceae</taxon>
        <taxon>Fistulifera</taxon>
    </lineage>
</organism>
<evidence type="ECO:0000256" key="8">
    <source>
        <dbReference type="SAM" id="MobiDB-lite"/>
    </source>
</evidence>
<dbReference type="PANTHER" id="PTHR48041:SF139">
    <property type="entry name" value="PROTEIN SCARLET"/>
    <property type="match status" value="1"/>
</dbReference>
<protein>
    <recommendedName>
        <fullName evidence="10">ABC transporter domain-containing protein</fullName>
    </recommendedName>
</protein>
<dbReference type="PANTHER" id="PTHR48041">
    <property type="entry name" value="ABC TRANSPORTER G FAMILY MEMBER 28"/>
    <property type="match status" value="1"/>
</dbReference>
<dbReference type="Proteomes" id="UP000198406">
    <property type="component" value="Unassembled WGS sequence"/>
</dbReference>
<evidence type="ECO:0000256" key="5">
    <source>
        <dbReference type="ARBA" id="ARBA00022840"/>
    </source>
</evidence>
<feature type="transmembrane region" description="Helical" evidence="9">
    <location>
        <begin position="454"/>
        <end position="476"/>
    </location>
</feature>
<dbReference type="InterPro" id="IPR043926">
    <property type="entry name" value="ABCG_dom"/>
</dbReference>
<keyword evidence="12" id="KW-1185">Reference proteome</keyword>
<dbReference type="GO" id="GO:0140359">
    <property type="term" value="F:ABC-type transporter activity"/>
    <property type="evidence" value="ECO:0007669"/>
    <property type="project" value="InterPro"/>
</dbReference>
<keyword evidence="2" id="KW-0813">Transport</keyword>
<reference evidence="11 12" key="1">
    <citation type="journal article" date="2015" name="Plant Cell">
        <title>Oil accumulation by the oleaginous diatom Fistulifera solaris as revealed by the genome and transcriptome.</title>
        <authorList>
            <person name="Tanaka T."/>
            <person name="Maeda Y."/>
            <person name="Veluchamy A."/>
            <person name="Tanaka M."/>
            <person name="Abida H."/>
            <person name="Marechal E."/>
            <person name="Bowler C."/>
            <person name="Muto M."/>
            <person name="Sunaga Y."/>
            <person name="Tanaka M."/>
            <person name="Yoshino T."/>
            <person name="Taniguchi T."/>
            <person name="Fukuda Y."/>
            <person name="Nemoto M."/>
            <person name="Matsumoto M."/>
            <person name="Wong P.S."/>
            <person name="Aburatani S."/>
            <person name="Fujibuchi W."/>
        </authorList>
    </citation>
    <scope>NUCLEOTIDE SEQUENCE [LARGE SCALE GENOMIC DNA]</scope>
    <source>
        <strain evidence="11 12">JPCC DA0580</strain>
    </source>
</reference>
<dbReference type="AlphaFoldDB" id="A0A1Z5JKM6"/>
<accession>A0A1Z5JKM6</accession>
<dbReference type="InterPro" id="IPR003593">
    <property type="entry name" value="AAA+_ATPase"/>
</dbReference>
<sequence>MAAITTTSSTENDIEEGVSLSRPKSFTDPFALREGRTLVWTNVNMVLKGLGEHSDRTILDHVWGEVPPQQTVAVLGPSGAGKTSLLNVLAGRSSSHGRIHVTADVRWNNYAVEPTDMNIRHSIAFVAQEDSLQVTATPREAIQFSAKLRLPRSTTNAELHQLTHRMLEELGLTNCADTIVGSELVKGISGGERKRTSVGVELVTRPAVLFLDEPTSGLDSFSAVQLCQVLKKVAAAGASVLFTIHQPASEIFSSFDGVILMNQGRVMYQGSVSNVPAYFGQRGYPIPVNHNPADWIINVAQSATIAELQTAGFFPNDERKLGELLELDDKLTGLGLVADRKTDKPAGVATQTQLLVLRELVNLKRNAPVLRARLGLALFMGLLGGIIFLNVGEKARDNFLVVQSQFGAIVMVLIMSMVSTAMPTLVAFSQERPVFLREYSTNHYSVVSYFMSRLAIETLITAIQIFVLCLLTYYLIGMQGGFGIFYTAIFALAMSGTALGVAVGCSTVDPKMAIELLPVMIVPQILFAGIFVQIDLIPKFLRWARYLFALTYALRVLVVNEFEDCASEEFSQLNPLNYCRIVLENTDSDPDETWWNWIVLVSLFGFFRLLAMRILQVKAMRYY</sequence>
<evidence type="ECO:0000256" key="3">
    <source>
        <dbReference type="ARBA" id="ARBA00022692"/>
    </source>
</evidence>
<dbReference type="Pfam" id="PF19055">
    <property type="entry name" value="ABC2_membrane_7"/>
    <property type="match status" value="1"/>
</dbReference>
<gene>
    <name evidence="11" type="ORF">FisN_6Lh351</name>
</gene>
<dbReference type="SUPFAM" id="SSF52540">
    <property type="entry name" value="P-loop containing nucleoside triphosphate hydrolases"/>
    <property type="match status" value="1"/>
</dbReference>
<feature type="transmembrane region" description="Helical" evidence="9">
    <location>
        <begin position="374"/>
        <end position="392"/>
    </location>
</feature>
<proteinExistence type="predicted"/>
<evidence type="ECO:0000313" key="11">
    <source>
        <dbReference type="EMBL" id="GAX14573.1"/>
    </source>
</evidence>
<keyword evidence="5" id="KW-0067">ATP-binding</keyword>
<dbReference type="Pfam" id="PF00005">
    <property type="entry name" value="ABC_tran"/>
    <property type="match status" value="1"/>
</dbReference>